<dbReference type="PANTHER" id="PTHR32309:SF13">
    <property type="entry name" value="FERRIC ENTEROBACTIN TRANSPORT PROTEIN FEPE"/>
    <property type="match status" value="1"/>
</dbReference>
<gene>
    <name evidence="4" type="ORF">TH606_04175</name>
</gene>
<dbReference type="GO" id="GO:0005886">
    <property type="term" value="C:plasma membrane"/>
    <property type="evidence" value="ECO:0007669"/>
    <property type="project" value="TreeGrafter"/>
</dbReference>
<sequence>MGKISKLVETIEKENFEERPETLTQSTGRVDKSEEKGQVSEKATFPHVTLTEVDPRLLVYHEPESIVAENFKILRSQILHPRTGLPSRFILVTSAVPKEGKTYTSISLAFSFARTTPTILIEADLRKPTFAEKLGIKTDRGLADFLSGKISDLSSVVYKTDYHNLYILPAGELSSEAKDLFSSEAIVHFMEELRTTFPKDFFIFDSPPVLVASESISLSRLVDGILFVVRYAFSDYEVIAEAVDKIGKSKLLGFVFNNYMPSSLGLFSPKLKYYHYAYKYKYYRK</sequence>
<dbReference type="SUPFAM" id="SSF52540">
    <property type="entry name" value="P-loop containing nucleoside triphosphate hydrolases"/>
    <property type="match status" value="1"/>
</dbReference>
<dbReference type="Gene3D" id="3.40.50.300">
    <property type="entry name" value="P-loop containing nucleotide triphosphate hydrolases"/>
    <property type="match status" value="1"/>
</dbReference>
<evidence type="ECO:0000256" key="1">
    <source>
        <dbReference type="ARBA" id="ARBA00022741"/>
    </source>
</evidence>
<dbReference type="RefSeq" id="WP_068541552.1">
    <property type="nucleotide sequence ID" value="NZ_LSFI01000016.1"/>
</dbReference>
<dbReference type="GO" id="GO:0004713">
    <property type="term" value="F:protein tyrosine kinase activity"/>
    <property type="evidence" value="ECO:0007669"/>
    <property type="project" value="TreeGrafter"/>
</dbReference>
<evidence type="ECO:0000256" key="3">
    <source>
        <dbReference type="SAM" id="MobiDB-lite"/>
    </source>
</evidence>
<dbReference type="OrthoDB" id="9812433at2"/>
<evidence type="ECO:0008006" key="6">
    <source>
        <dbReference type="Google" id="ProtNLM"/>
    </source>
</evidence>
<accession>A0A177EA99</accession>
<reference evidence="4 5" key="1">
    <citation type="submission" date="2016-02" db="EMBL/GenBank/DDBJ databases">
        <title>Draft genome sequence of Thermodesulfatator sp. S606.</title>
        <authorList>
            <person name="Lai Q."/>
            <person name="Cao J."/>
            <person name="Dupont S."/>
            <person name="Shao Z."/>
            <person name="Jebbar M."/>
            <person name="Alain K."/>
        </authorList>
    </citation>
    <scope>NUCLEOTIDE SEQUENCE [LARGE SCALE GENOMIC DNA]</scope>
    <source>
        <strain evidence="4 5">S606</strain>
    </source>
</reference>
<protein>
    <recommendedName>
        <fullName evidence="6">AAA domain-containing protein</fullName>
    </recommendedName>
</protein>
<feature type="region of interest" description="Disordered" evidence="3">
    <location>
        <begin position="15"/>
        <end position="42"/>
    </location>
</feature>
<proteinExistence type="predicted"/>
<name>A0A177EA99_9BACT</name>
<dbReference type="InterPro" id="IPR050445">
    <property type="entry name" value="Bact_polysacc_biosynth/exp"/>
</dbReference>
<dbReference type="InterPro" id="IPR005702">
    <property type="entry name" value="Wzc-like_C"/>
</dbReference>
<dbReference type="AlphaFoldDB" id="A0A177EA99"/>
<feature type="compositionally biased region" description="Basic and acidic residues" evidence="3">
    <location>
        <begin position="29"/>
        <end position="39"/>
    </location>
</feature>
<evidence type="ECO:0000313" key="5">
    <source>
        <dbReference type="Proteomes" id="UP000076964"/>
    </source>
</evidence>
<dbReference type="STRING" id="1795632.TH606_04175"/>
<organism evidence="4 5">
    <name type="scientific">Thermodesulfatator autotrophicus</name>
    <dbReference type="NCBI Taxonomy" id="1795632"/>
    <lineage>
        <taxon>Bacteria</taxon>
        <taxon>Pseudomonadati</taxon>
        <taxon>Thermodesulfobacteriota</taxon>
        <taxon>Thermodesulfobacteria</taxon>
        <taxon>Thermodesulfobacteriales</taxon>
        <taxon>Thermodesulfatatoraceae</taxon>
        <taxon>Thermodesulfatator</taxon>
    </lineage>
</organism>
<evidence type="ECO:0000313" key="4">
    <source>
        <dbReference type="EMBL" id="OAG27939.1"/>
    </source>
</evidence>
<dbReference type="EMBL" id="LSFI01000016">
    <property type="protein sequence ID" value="OAG27939.1"/>
    <property type="molecule type" value="Genomic_DNA"/>
</dbReference>
<dbReference type="PANTHER" id="PTHR32309">
    <property type="entry name" value="TYROSINE-PROTEIN KINASE"/>
    <property type="match status" value="1"/>
</dbReference>
<evidence type="ECO:0000256" key="2">
    <source>
        <dbReference type="ARBA" id="ARBA00022840"/>
    </source>
</evidence>
<keyword evidence="5" id="KW-1185">Reference proteome</keyword>
<keyword evidence="2" id="KW-0067">ATP-binding</keyword>
<comment type="caution">
    <text evidence="4">The sequence shown here is derived from an EMBL/GenBank/DDBJ whole genome shotgun (WGS) entry which is preliminary data.</text>
</comment>
<dbReference type="Proteomes" id="UP000076964">
    <property type="component" value="Unassembled WGS sequence"/>
</dbReference>
<dbReference type="CDD" id="cd05387">
    <property type="entry name" value="BY-kinase"/>
    <property type="match status" value="1"/>
</dbReference>
<dbReference type="InterPro" id="IPR027417">
    <property type="entry name" value="P-loop_NTPase"/>
</dbReference>
<keyword evidence="1" id="KW-0547">Nucleotide-binding</keyword>